<evidence type="ECO:0000256" key="2">
    <source>
        <dbReference type="SAM" id="Phobius"/>
    </source>
</evidence>
<evidence type="ECO:0000256" key="1">
    <source>
        <dbReference type="SAM" id="MobiDB-lite"/>
    </source>
</evidence>
<keyword evidence="4" id="KW-1185">Reference proteome</keyword>
<feature type="region of interest" description="Disordered" evidence="1">
    <location>
        <begin position="14"/>
        <end position="36"/>
    </location>
</feature>
<reference evidence="3 4" key="1">
    <citation type="submission" date="2023-08" db="EMBL/GenBank/DDBJ databases">
        <title>Black Yeasts Isolated from many extreme environments.</title>
        <authorList>
            <person name="Coleine C."/>
            <person name="Stajich J.E."/>
            <person name="Selbmann L."/>
        </authorList>
    </citation>
    <scope>NUCLEOTIDE SEQUENCE [LARGE SCALE GENOMIC DNA]</scope>
    <source>
        <strain evidence="3 4">CCFEE 5935</strain>
    </source>
</reference>
<feature type="compositionally biased region" description="Low complexity" evidence="1">
    <location>
        <begin position="14"/>
        <end position="35"/>
    </location>
</feature>
<gene>
    <name evidence="3" type="ORF">LTR77_008860</name>
</gene>
<keyword evidence="2" id="KW-1133">Transmembrane helix</keyword>
<evidence type="ECO:0000313" key="3">
    <source>
        <dbReference type="EMBL" id="KAK5165936.1"/>
    </source>
</evidence>
<name>A0AAV9P0W3_9PEZI</name>
<feature type="compositionally biased region" description="Basic and acidic residues" evidence="1">
    <location>
        <begin position="387"/>
        <end position="396"/>
    </location>
</feature>
<dbReference type="GeneID" id="89930192"/>
<protein>
    <submittedName>
        <fullName evidence="3">Uncharacterized protein</fullName>
    </submittedName>
</protein>
<comment type="caution">
    <text evidence="3">The sequence shown here is derived from an EMBL/GenBank/DDBJ whole genome shotgun (WGS) entry which is preliminary data.</text>
</comment>
<dbReference type="EMBL" id="JAVRRT010000015">
    <property type="protein sequence ID" value="KAK5165936.1"/>
    <property type="molecule type" value="Genomic_DNA"/>
</dbReference>
<feature type="transmembrane region" description="Helical" evidence="2">
    <location>
        <begin position="328"/>
        <end position="351"/>
    </location>
</feature>
<proteinExistence type="predicted"/>
<keyword evidence="2" id="KW-0812">Transmembrane</keyword>
<organism evidence="3 4">
    <name type="scientific">Saxophila tyrrhenica</name>
    <dbReference type="NCBI Taxonomy" id="1690608"/>
    <lineage>
        <taxon>Eukaryota</taxon>
        <taxon>Fungi</taxon>
        <taxon>Dikarya</taxon>
        <taxon>Ascomycota</taxon>
        <taxon>Pezizomycotina</taxon>
        <taxon>Dothideomycetes</taxon>
        <taxon>Dothideomycetidae</taxon>
        <taxon>Mycosphaerellales</taxon>
        <taxon>Extremaceae</taxon>
        <taxon>Saxophila</taxon>
    </lineage>
</organism>
<accession>A0AAV9P0W3</accession>
<dbReference type="RefSeq" id="XP_064655948.1">
    <property type="nucleotide sequence ID" value="XM_064806089.1"/>
</dbReference>
<dbReference type="PANTHER" id="PTHR35041">
    <property type="entry name" value="MEDIATOR OF RNA POLYMERASE II TRANSCRIPTION SUBUNIT 1"/>
    <property type="match status" value="1"/>
</dbReference>
<dbReference type="Proteomes" id="UP001337655">
    <property type="component" value="Unassembled WGS sequence"/>
</dbReference>
<dbReference type="PANTHER" id="PTHR35041:SF6">
    <property type="entry name" value="FORMYLMETHIONINE DEFORMYLASE-LIKE PROTEIN-RELATED"/>
    <property type="match status" value="1"/>
</dbReference>
<keyword evidence="2" id="KW-0472">Membrane</keyword>
<dbReference type="AlphaFoldDB" id="A0AAV9P0W3"/>
<sequence length="442" mass="47578">MAWVPQGDRYVPFANTSRATNRTATNGTNGSSTATILPPPMLGDHLSFGRPATLMLAVMPGLFSNSVEMPSHIIPAGCAWQSSSYSGFSEVVLSDATFIECQVFNTSLSAKFEYVNGGQQVVVTRNQKPDDLPLLPIEQVTGPMNPTNGGNDFQIGLDEIKNASCSTLNLSGEQCLFQPEVLRVWSYQAVVDAFNRLVQGTIGLDTSSISPGIDPQTNLLGTILQNSNELAFLQGYDIRADSTIPSLSALVDASLGSEYEGLFNNATILDHLPLATALEKLFQNITISLLSDKILQPNPTSAYAPPLEADVTTTRTHNIYIYAARTLWLAYGIAIAFTLLSVVAGTVALVLNGASFSNDFSTIVRVSRVAMLSEEVTQSDGDGTEPLPRHLKDSRLSMKRAQEGKGVLLESVPWGEGKHMAQETYMLTTRGGESRAGGSWFT</sequence>
<evidence type="ECO:0000313" key="4">
    <source>
        <dbReference type="Proteomes" id="UP001337655"/>
    </source>
</evidence>
<feature type="region of interest" description="Disordered" evidence="1">
    <location>
        <begin position="377"/>
        <end position="396"/>
    </location>
</feature>